<feature type="region of interest" description="Disordered" evidence="1">
    <location>
        <begin position="1330"/>
        <end position="1386"/>
    </location>
</feature>
<reference evidence="2 3" key="1">
    <citation type="submission" date="2024-04" db="EMBL/GenBank/DDBJ databases">
        <title>Tritrichomonas musculus Genome.</title>
        <authorList>
            <person name="Alves-Ferreira E."/>
            <person name="Grigg M."/>
            <person name="Lorenzi H."/>
            <person name="Galac M."/>
        </authorList>
    </citation>
    <scope>NUCLEOTIDE SEQUENCE [LARGE SCALE GENOMIC DNA]</scope>
    <source>
        <strain evidence="2 3">EAF2021</strain>
    </source>
</reference>
<proteinExistence type="predicted"/>
<name>A0ABR2IPK5_9EUKA</name>
<sequence length="1508" mass="175735">MDQKRNVKENNCSYQSSSQIQPQPPESGSHRISNDLNSTPTLIEEEANKTFQKSKKIISEIKFNTNQESLNPISLEEFIVITNLFLNSAFTNVLDKKILFAAFGIIHQYFLSLSYVPTLEHMLPFTTLWKTFQKAFDLLNFDQFTSKIDETLEKIKFIINNGKQVQNDNKDSVDDYDDIVDTFSILFQCFETLKLGENDLSQIIEKCFLAIEKTYNYVNGVHSLSSQSIYQIQLQLSIVQRILKSQQKTYNLRSYIKRITNMMLSIPSTFDKIRFNPNSNFYNDSTFLCKILKTIIDFFSTFANLMVNVSDWKEIQSLFANIQEIYSMIEQPSLSTNNNSMLLRNICEKLRAYANDKTFKDTHVLKELNSIIDILPPELYQIRISFSNFLTKRKEVSPEFFDSQRLFILYQSFLDFASKLCISNGPIYDLSYKLLQIYSKSLINSIICEYVDIVPGIMSRIINVSKSGNSKVIEVLRMTKLTQDLFLCDIVSPHFKSFLNRFQLLLFYLRYILIPINAKSALNPFQNFPNFQTFKILTTWLNADLGNIFQKKSEIVQNYLLQFENQNGSDVQSSIDSAFSSFGLYGNVINETDVSIIKQFKKFYKFKRCVEDFSLLNTTRKCVFGDELLFEQTEFSKLLESILQKTQIALSEKVIIDLGVIRPCFDMSTCLMYKEGANPNHVVESYGQFLRSFTIPLFKHKLHYIFRYTELFVLLKNEGETEDDDHDITSQFSQAFISYCSFLDDDSLQKVLSLYPTMKNLIPEFSFYGFDTMFDIFKKLDSLFNEINQINSTFFLPLNFENKFKTCDIVIFVNLIESFQLTINKLIFYKALSNESNEIIQKIIMLIKEVSPISLYLLVSSASHVRFERKKNDDTDDPSQLEDKKSLDLKEFIKNISQLLTNLYNSVEFTDFQKSIRNELSIITSMFSFYLNWCPDLRFLSNYFREFIQLSQIITTDFSPVLFRMLKITNAIYNSLKKFEVYTLEITSLHQITQKVRIIILNALNTIFLKKDLKIVINCIHSFATKYKIIDDKPSFMKYSIDDFFNYQKINSSLLEQLYEDVQNLYFFDVRTSNSTDNLAFQEVYDILTPALSIINNLFDESTPNLVKNFFSDGCIQVKLLTKRLESSLSNLDNKINEEKLILQSYQNYNDDDDKSESNETRNEIRQVDQPTDYQNSGLRNSSFDSIVKMYQGIIDKKEKQNELTRKSINDMKSKLSDHREISQELVNFTNNQIPVDFENYSRQILEPLKNFQDFSGNKSKHQENSSKNAPNSDDDSQFDIFSGSEFNANFAYSILMKIEELEQQNGALSRYIDVQRFFSVVDDYVKNHKDQSTVGGSQEIQKPEQEINDDSNANSNDNANANNNDNNNITSDNIDVDNKNDDNDGYEYEYEYEYVDDEERTNEIKQFEQDEIKLIMMINSMRNSGKNKSTLREFVPKSFREGISQIELEFYKLINKACQLFKENENNNNNDDTYTQSSTKSKIQSEKKSLLKIAKSMVQDVSDDNDL</sequence>
<gene>
    <name evidence="2" type="ORF">M9Y10_009828</name>
</gene>
<feature type="region of interest" description="Disordered" evidence="1">
    <location>
        <begin position="1465"/>
        <end position="1485"/>
    </location>
</feature>
<feature type="region of interest" description="Disordered" evidence="1">
    <location>
        <begin position="1253"/>
        <end position="1281"/>
    </location>
</feature>
<dbReference type="EMBL" id="JAPFFF010000015">
    <property type="protein sequence ID" value="KAK8866860.1"/>
    <property type="molecule type" value="Genomic_DNA"/>
</dbReference>
<comment type="caution">
    <text evidence="2">The sequence shown here is derived from an EMBL/GenBank/DDBJ whole genome shotgun (WGS) entry which is preliminary data.</text>
</comment>
<dbReference type="Proteomes" id="UP001470230">
    <property type="component" value="Unassembled WGS sequence"/>
</dbReference>
<feature type="compositionally biased region" description="Low complexity" evidence="1">
    <location>
        <begin position="1351"/>
        <end position="1374"/>
    </location>
</feature>
<accession>A0ABR2IPK5</accession>
<feature type="compositionally biased region" description="Polar residues" evidence="1">
    <location>
        <begin position="1472"/>
        <end position="1483"/>
    </location>
</feature>
<protein>
    <submittedName>
        <fullName evidence="2">Uncharacterized protein</fullName>
    </submittedName>
</protein>
<feature type="compositionally biased region" description="Polar residues" evidence="1">
    <location>
        <begin position="1169"/>
        <end position="1180"/>
    </location>
</feature>
<feature type="region of interest" description="Disordered" evidence="1">
    <location>
        <begin position="1"/>
        <end position="36"/>
    </location>
</feature>
<keyword evidence="3" id="KW-1185">Reference proteome</keyword>
<feature type="compositionally biased region" description="Basic and acidic residues" evidence="1">
    <location>
        <begin position="1156"/>
        <end position="1167"/>
    </location>
</feature>
<evidence type="ECO:0000313" key="3">
    <source>
        <dbReference type="Proteomes" id="UP001470230"/>
    </source>
</evidence>
<feature type="region of interest" description="Disordered" evidence="1">
    <location>
        <begin position="1148"/>
        <end position="1180"/>
    </location>
</feature>
<evidence type="ECO:0000313" key="2">
    <source>
        <dbReference type="EMBL" id="KAK8866860.1"/>
    </source>
</evidence>
<evidence type="ECO:0000256" key="1">
    <source>
        <dbReference type="SAM" id="MobiDB-lite"/>
    </source>
</evidence>
<organism evidence="2 3">
    <name type="scientific">Tritrichomonas musculus</name>
    <dbReference type="NCBI Taxonomy" id="1915356"/>
    <lineage>
        <taxon>Eukaryota</taxon>
        <taxon>Metamonada</taxon>
        <taxon>Parabasalia</taxon>
        <taxon>Tritrichomonadida</taxon>
        <taxon>Tritrichomonadidae</taxon>
        <taxon>Tritrichomonas</taxon>
    </lineage>
</organism>